<evidence type="ECO:0000256" key="5">
    <source>
        <dbReference type="SAM" id="MobiDB-lite"/>
    </source>
</evidence>
<dbReference type="SUPFAM" id="SSF103088">
    <property type="entry name" value="OmpA-like"/>
    <property type="match status" value="1"/>
</dbReference>
<gene>
    <name evidence="7" type="ORF">DXH95_15545</name>
</gene>
<feature type="domain" description="OmpA-like" evidence="6">
    <location>
        <begin position="126"/>
        <end position="241"/>
    </location>
</feature>
<sequence>MEDVNMKKLLSIGVGLVAACGWSQAASAQESGLSSMEVGQLRPEVQRRYDEALAATQSPEILSATDSRHMWASEAKAWCGIASGFLKNSIRDPESLSRCERFHAMMSMRAPDPQPVVIPPPPPPPSTACESALAATVFFEFDSSELPANIDETLSFTKQNMAQCRWNRFTIIGHTDRSGSDKYNDALSMRRAQAVSARMQSLGIAASALAVSAKGESEPKVETPDGERNPTNRRVEVTAAN</sequence>
<keyword evidence="3" id="KW-0998">Cell outer membrane</keyword>
<dbReference type="InterPro" id="IPR036737">
    <property type="entry name" value="OmpA-like_sf"/>
</dbReference>
<evidence type="ECO:0000259" key="6">
    <source>
        <dbReference type="PROSITE" id="PS51123"/>
    </source>
</evidence>
<accession>A0A371B2F7</accession>
<dbReference type="Gene3D" id="3.30.1330.60">
    <property type="entry name" value="OmpA-like domain"/>
    <property type="match status" value="1"/>
</dbReference>
<proteinExistence type="predicted"/>
<reference evidence="8" key="1">
    <citation type="submission" date="2018-08" db="EMBL/GenBank/DDBJ databases">
        <authorList>
            <person name="Kim S.-J."/>
            <person name="Jung G.-Y."/>
        </authorList>
    </citation>
    <scope>NUCLEOTIDE SEQUENCE [LARGE SCALE GENOMIC DNA]</scope>
    <source>
        <strain evidence="8">GY_G</strain>
    </source>
</reference>
<dbReference type="Proteomes" id="UP000263833">
    <property type="component" value="Unassembled WGS sequence"/>
</dbReference>
<evidence type="ECO:0000256" key="2">
    <source>
        <dbReference type="ARBA" id="ARBA00023136"/>
    </source>
</evidence>
<dbReference type="InterPro" id="IPR050330">
    <property type="entry name" value="Bact_OuterMem_StrucFunc"/>
</dbReference>
<keyword evidence="2 4" id="KW-0472">Membrane</keyword>
<evidence type="ECO:0000313" key="7">
    <source>
        <dbReference type="EMBL" id="RDV01694.1"/>
    </source>
</evidence>
<dbReference type="PROSITE" id="PS51123">
    <property type="entry name" value="OMPA_2"/>
    <property type="match status" value="1"/>
</dbReference>
<dbReference type="AlphaFoldDB" id="A0A371B2F7"/>
<dbReference type="EMBL" id="QRGP01000003">
    <property type="protein sequence ID" value="RDV01694.1"/>
    <property type="molecule type" value="Genomic_DNA"/>
</dbReference>
<dbReference type="InterPro" id="IPR006665">
    <property type="entry name" value="OmpA-like"/>
</dbReference>
<comment type="subcellular location">
    <subcellularLocation>
        <location evidence="1">Cell outer membrane</location>
    </subcellularLocation>
</comment>
<evidence type="ECO:0000256" key="1">
    <source>
        <dbReference type="ARBA" id="ARBA00004442"/>
    </source>
</evidence>
<evidence type="ECO:0000256" key="3">
    <source>
        <dbReference type="ARBA" id="ARBA00023237"/>
    </source>
</evidence>
<protein>
    <submittedName>
        <fullName evidence="7">OmpA family protein</fullName>
    </submittedName>
</protein>
<dbReference type="CDD" id="cd07185">
    <property type="entry name" value="OmpA_C-like"/>
    <property type="match status" value="1"/>
</dbReference>
<dbReference type="InterPro" id="IPR006664">
    <property type="entry name" value="OMP_bac"/>
</dbReference>
<dbReference type="GO" id="GO:0009279">
    <property type="term" value="C:cell outer membrane"/>
    <property type="evidence" value="ECO:0007669"/>
    <property type="project" value="UniProtKB-SubCell"/>
</dbReference>
<feature type="region of interest" description="Disordered" evidence="5">
    <location>
        <begin position="210"/>
        <end position="241"/>
    </location>
</feature>
<dbReference type="PROSITE" id="PS51257">
    <property type="entry name" value="PROKAR_LIPOPROTEIN"/>
    <property type="match status" value="1"/>
</dbReference>
<dbReference type="PANTHER" id="PTHR30329:SF21">
    <property type="entry name" value="LIPOPROTEIN YIAD-RELATED"/>
    <property type="match status" value="1"/>
</dbReference>
<name>A0A371B2F7_9SPHN</name>
<dbReference type="Pfam" id="PF00691">
    <property type="entry name" value="OmpA"/>
    <property type="match status" value="1"/>
</dbReference>
<dbReference type="PRINTS" id="PR01021">
    <property type="entry name" value="OMPADOMAIN"/>
</dbReference>
<keyword evidence="8" id="KW-1185">Reference proteome</keyword>
<feature type="compositionally biased region" description="Basic and acidic residues" evidence="5">
    <location>
        <begin position="215"/>
        <end position="241"/>
    </location>
</feature>
<dbReference type="PANTHER" id="PTHR30329">
    <property type="entry name" value="STATOR ELEMENT OF FLAGELLAR MOTOR COMPLEX"/>
    <property type="match status" value="1"/>
</dbReference>
<evidence type="ECO:0000256" key="4">
    <source>
        <dbReference type="PROSITE-ProRule" id="PRU00473"/>
    </source>
</evidence>
<organism evidence="7 8">
    <name type="scientific">Sphingorhabdus pulchriflava</name>
    <dbReference type="NCBI Taxonomy" id="2292257"/>
    <lineage>
        <taxon>Bacteria</taxon>
        <taxon>Pseudomonadati</taxon>
        <taxon>Pseudomonadota</taxon>
        <taxon>Alphaproteobacteria</taxon>
        <taxon>Sphingomonadales</taxon>
        <taxon>Sphingomonadaceae</taxon>
        <taxon>Sphingorhabdus</taxon>
    </lineage>
</organism>
<dbReference type="OrthoDB" id="9810367at2"/>
<evidence type="ECO:0000313" key="8">
    <source>
        <dbReference type="Proteomes" id="UP000263833"/>
    </source>
</evidence>
<comment type="caution">
    <text evidence="7">The sequence shown here is derived from an EMBL/GenBank/DDBJ whole genome shotgun (WGS) entry which is preliminary data.</text>
</comment>